<evidence type="ECO:0000313" key="1">
    <source>
        <dbReference type="EMBL" id="KKM98967.1"/>
    </source>
</evidence>
<reference evidence="1" key="1">
    <citation type="journal article" date="2015" name="Nature">
        <title>Complex archaea that bridge the gap between prokaryotes and eukaryotes.</title>
        <authorList>
            <person name="Spang A."/>
            <person name="Saw J.H."/>
            <person name="Jorgensen S.L."/>
            <person name="Zaremba-Niedzwiedzka K."/>
            <person name="Martijn J."/>
            <person name="Lind A.E."/>
            <person name="van Eijk R."/>
            <person name="Schleper C."/>
            <person name="Guy L."/>
            <person name="Ettema T.J."/>
        </authorList>
    </citation>
    <scope>NUCLEOTIDE SEQUENCE</scope>
</reference>
<sequence>MKAYNKVLSHPNFIEEKINQQVVRIKIPIQNKLTDLEIIKNEVLTASIKM</sequence>
<gene>
    <name evidence="1" type="ORF">LCGC14_1152540</name>
</gene>
<proteinExistence type="predicted"/>
<accession>A0A0F9Q0K0</accession>
<comment type="caution">
    <text evidence="1">The sequence shown here is derived from an EMBL/GenBank/DDBJ whole genome shotgun (WGS) entry which is preliminary data.</text>
</comment>
<protein>
    <submittedName>
        <fullName evidence="1">Uncharacterized protein</fullName>
    </submittedName>
</protein>
<name>A0A0F9Q0K0_9ZZZZ</name>
<dbReference type="EMBL" id="LAZR01005555">
    <property type="protein sequence ID" value="KKM98967.1"/>
    <property type="molecule type" value="Genomic_DNA"/>
</dbReference>
<dbReference type="AlphaFoldDB" id="A0A0F9Q0K0"/>
<organism evidence="1">
    <name type="scientific">marine sediment metagenome</name>
    <dbReference type="NCBI Taxonomy" id="412755"/>
    <lineage>
        <taxon>unclassified sequences</taxon>
        <taxon>metagenomes</taxon>
        <taxon>ecological metagenomes</taxon>
    </lineage>
</organism>